<dbReference type="CDD" id="cd06445">
    <property type="entry name" value="ATase"/>
    <property type="match status" value="1"/>
</dbReference>
<reference evidence="3 4" key="1">
    <citation type="submission" date="2018-03" db="EMBL/GenBank/DDBJ databases">
        <title>Bacteriophage NCPPB3778 and a type I-E CRISPR drive the evolution of the US Biological Select Agent, Rathayibacter toxicus.</title>
        <authorList>
            <person name="Davis E.W.II."/>
            <person name="Tabima J.F."/>
            <person name="Weisberg A.J."/>
            <person name="Dantas Lopes L."/>
            <person name="Wiseman M.S."/>
            <person name="Wiseman M.S."/>
            <person name="Pupko T."/>
            <person name="Belcher M.S."/>
            <person name="Sechler A.J."/>
            <person name="Tancos M.A."/>
            <person name="Schroeder B.K."/>
            <person name="Murray T.D."/>
            <person name="Luster D.G."/>
            <person name="Schneider W.L."/>
            <person name="Rogers E."/>
            <person name="Andreote F.D."/>
            <person name="Grunwald N.J."/>
            <person name="Putnam M.L."/>
            <person name="Chang J.H."/>
        </authorList>
    </citation>
    <scope>NUCLEOTIDE SEQUENCE [LARGE SCALE GENOMIC DNA]</scope>
    <source>
        <strain evidence="3 4">DSM 15932</strain>
    </source>
</reference>
<accession>A0A3T0SWX8</accession>
<dbReference type="Pfam" id="PF01035">
    <property type="entry name" value="DNA_binding_1"/>
    <property type="match status" value="1"/>
</dbReference>
<dbReference type="GO" id="GO:0006281">
    <property type="term" value="P:DNA repair"/>
    <property type="evidence" value="ECO:0007669"/>
    <property type="project" value="InterPro"/>
</dbReference>
<keyword evidence="1" id="KW-0227">DNA damage</keyword>
<dbReference type="PANTHER" id="PTHR42942">
    <property type="entry name" value="6-O-METHYLGUANINE DNA METHYLTRANSFERASE"/>
    <property type="match status" value="1"/>
</dbReference>
<dbReference type="Proteomes" id="UP000285317">
    <property type="component" value="Chromosome"/>
</dbReference>
<dbReference type="GO" id="GO:0003824">
    <property type="term" value="F:catalytic activity"/>
    <property type="evidence" value="ECO:0007669"/>
    <property type="project" value="InterPro"/>
</dbReference>
<evidence type="ECO:0000313" key="4">
    <source>
        <dbReference type="Proteomes" id="UP000285317"/>
    </source>
</evidence>
<dbReference type="GO" id="GO:0003677">
    <property type="term" value="F:DNA binding"/>
    <property type="evidence" value="ECO:0007669"/>
    <property type="project" value="UniProtKB-KW"/>
</dbReference>
<dbReference type="Gene3D" id="1.10.10.10">
    <property type="entry name" value="Winged helix-like DNA-binding domain superfamily/Winged helix DNA-binding domain"/>
    <property type="match status" value="1"/>
</dbReference>
<dbReference type="AlphaFoldDB" id="A0A3T0SWX8"/>
<keyword evidence="3" id="KW-0238">DNA-binding</keyword>
<sequence>MTGTPAASSADPDPADFVSAVLAVVDAIPPGRVMAYGEIAAVLGTRAARAVGTVLARYGSDVAWWRVVRSGGAPAIGHEDRAREHYAREGTPLVTTPSGYRVDVRAARWTP</sequence>
<dbReference type="SUPFAM" id="SSF46767">
    <property type="entry name" value="Methylated DNA-protein cysteine methyltransferase, C-terminal domain"/>
    <property type="match status" value="1"/>
</dbReference>
<dbReference type="InterPro" id="IPR014048">
    <property type="entry name" value="MethylDNA_cys_MeTrfase_DNA-bd"/>
</dbReference>
<name>A0A3T0SWX8_9MICO</name>
<evidence type="ECO:0000259" key="2">
    <source>
        <dbReference type="Pfam" id="PF01035"/>
    </source>
</evidence>
<protein>
    <submittedName>
        <fullName evidence="3">DNA-binding protein</fullName>
    </submittedName>
</protein>
<organism evidence="3 4">
    <name type="scientific">Rathayibacter festucae DSM 15932</name>
    <dbReference type="NCBI Taxonomy" id="1328866"/>
    <lineage>
        <taxon>Bacteria</taxon>
        <taxon>Bacillati</taxon>
        <taxon>Actinomycetota</taxon>
        <taxon>Actinomycetes</taxon>
        <taxon>Micrococcales</taxon>
        <taxon>Microbacteriaceae</taxon>
        <taxon>Rathayibacter</taxon>
    </lineage>
</organism>
<gene>
    <name evidence="3" type="ORF">C1I64_01250</name>
</gene>
<dbReference type="EMBL" id="CP028137">
    <property type="protein sequence ID" value="AZZ50819.1"/>
    <property type="molecule type" value="Genomic_DNA"/>
</dbReference>
<dbReference type="InterPro" id="IPR036388">
    <property type="entry name" value="WH-like_DNA-bd_sf"/>
</dbReference>
<evidence type="ECO:0000256" key="1">
    <source>
        <dbReference type="ARBA" id="ARBA00022763"/>
    </source>
</evidence>
<dbReference type="PANTHER" id="PTHR42942:SF1">
    <property type="entry name" value="ALKYLTRANSFERASE-LIKE PROTEIN 1"/>
    <property type="match status" value="1"/>
</dbReference>
<proteinExistence type="predicted"/>
<dbReference type="InterPro" id="IPR036217">
    <property type="entry name" value="MethylDNA_cys_MeTrfase_DNAb"/>
</dbReference>
<feature type="domain" description="Methylated-DNA-[protein]-cysteine S-methyltransferase DNA binding" evidence="2">
    <location>
        <begin position="17"/>
        <end position="86"/>
    </location>
</feature>
<dbReference type="InterPro" id="IPR052520">
    <property type="entry name" value="ATL_DNA_repair"/>
</dbReference>
<evidence type="ECO:0000313" key="3">
    <source>
        <dbReference type="EMBL" id="AZZ50819.1"/>
    </source>
</evidence>
<dbReference type="KEGG" id="rfs:C1I64_01250"/>